<gene>
    <name evidence="2" type="ORF">GTW51_00815</name>
</gene>
<evidence type="ECO:0000313" key="2">
    <source>
        <dbReference type="EMBL" id="NDV85237.1"/>
    </source>
</evidence>
<dbReference type="AlphaFoldDB" id="A0A6L9MBV4"/>
<evidence type="ECO:0000313" key="3">
    <source>
        <dbReference type="Proteomes" id="UP000476332"/>
    </source>
</evidence>
<feature type="region of interest" description="Disordered" evidence="1">
    <location>
        <begin position="1"/>
        <end position="78"/>
    </location>
</feature>
<comment type="caution">
    <text evidence="2">The sequence shown here is derived from an EMBL/GenBank/DDBJ whole genome shotgun (WGS) entry which is preliminary data.</text>
</comment>
<feature type="compositionally biased region" description="Acidic residues" evidence="1">
    <location>
        <begin position="61"/>
        <end position="78"/>
    </location>
</feature>
<sequence length="78" mass="8028">MSKTNEHLDDASGGGGIGDIPAQPREDRLTSVERNDPVTDGEADSGHIEGAALAVDKDAPLDGEDPDDTADETLGETP</sequence>
<dbReference type="EMBL" id="JAAAMJ010000001">
    <property type="protein sequence ID" value="NDV85237.1"/>
    <property type="molecule type" value="Genomic_DNA"/>
</dbReference>
<dbReference type="RefSeq" id="WP_163041990.1">
    <property type="nucleotide sequence ID" value="NZ_JAAAMJ010000001.1"/>
</dbReference>
<accession>A0A6L9MBV4</accession>
<reference evidence="2 3" key="1">
    <citation type="submission" date="2020-01" db="EMBL/GenBank/DDBJ databases">
        <title>Genomes of bacteria type strains.</title>
        <authorList>
            <person name="Chen J."/>
            <person name="Zhu S."/>
            <person name="Chen J."/>
        </authorList>
    </citation>
    <scope>NUCLEOTIDE SEQUENCE [LARGE SCALE GENOMIC DNA]</scope>
    <source>
        <strain evidence="2 3">KCTC 52919</strain>
    </source>
</reference>
<proteinExistence type="predicted"/>
<evidence type="ECO:0000256" key="1">
    <source>
        <dbReference type="SAM" id="MobiDB-lite"/>
    </source>
</evidence>
<feature type="compositionally biased region" description="Basic and acidic residues" evidence="1">
    <location>
        <begin position="24"/>
        <end position="37"/>
    </location>
</feature>
<name>A0A6L9MBV4_9HYPH</name>
<organism evidence="2 3">
    <name type="scientific">Aurantimonas aggregata</name>
    <dbReference type="NCBI Taxonomy" id="2047720"/>
    <lineage>
        <taxon>Bacteria</taxon>
        <taxon>Pseudomonadati</taxon>
        <taxon>Pseudomonadota</taxon>
        <taxon>Alphaproteobacteria</taxon>
        <taxon>Hyphomicrobiales</taxon>
        <taxon>Aurantimonadaceae</taxon>
        <taxon>Aurantimonas</taxon>
    </lineage>
</organism>
<dbReference type="Proteomes" id="UP000476332">
    <property type="component" value="Unassembled WGS sequence"/>
</dbReference>
<feature type="compositionally biased region" description="Basic and acidic residues" evidence="1">
    <location>
        <begin position="1"/>
        <end position="10"/>
    </location>
</feature>
<protein>
    <submittedName>
        <fullName evidence="2">Uncharacterized protein</fullName>
    </submittedName>
</protein>
<keyword evidence="3" id="KW-1185">Reference proteome</keyword>